<dbReference type="eggNOG" id="COG0515">
    <property type="taxonomic scope" value="Bacteria"/>
</dbReference>
<name>E3J2S5_PSEI1</name>
<dbReference type="PANTHER" id="PTHR43289:SF34">
    <property type="entry name" value="SERINE_THREONINE-PROTEIN KINASE YBDM-RELATED"/>
    <property type="match status" value="1"/>
</dbReference>
<accession>E3J2S5</accession>
<keyword evidence="3 7" id="KW-0418">Kinase</keyword>
<dbReference type="KEGG" id="fri:FraEuI1c_3729"/>
<evidence type="ECO:0000256" key="3">
    <source>
        <dbReference type="ARBA" id="ARBA00022777"/>
    </source>
</evidence>
<keyword evidence="5" id="KW-0472">Membrane</keyword>
<dbReference type="RefSeq" id="WP_013424854.1">
    <property type="nucleotide sequence ID" value="NC_014666.1"/>
</dbReference>
<keyword evidence="1" id="KW-0808">Transferase</keyword>
<evidence type="ECO:0000313" key="7">
    <source>
        <dbReference type="EMBL" id="ADP81736.1"/>
    </source>
</evidence>
<dbReference type="STRING" id="298654.FraEuI1c_3729"/>
<reference evidence="7 8" key="1">
    <citation type="submission" date="2010-10" db="EMBL/GenBank/DDBJ databases">
        <title>Complete sequence of Frankia sp. EuI1c.</title>
        <authorList>
            <consortium name="US DOE Joint Genome Institute"/>
            <person name="Lucas S."/>
            <person name="Copeland A."/>
            <person name="Lapidus A."/>
            <person name="Cheng J.-F."/>
            <person name="Bruce D."/>
            <person name="Goodwin L."/>
            <person name="Pitluck S."/>
            <person name="Chertkov O."/>
            <person name="Detter J.C."/>
            <person name="Han C."/>
            <person name="Tapia R."/>
            <person name="Land M."/>
            <person name="Hauser L."/>
            <person name="Jeffries C."/>
            <person name="Kyrpides N."/>
            <person name="Ivanova N."/>
            <person name="Mikhailova N."/>
            <person name="Beauchemin N."/>
            <person name="Sen A."/>
            <person name="Sur S.A."/>
            <person name="Gtari M."/>
            <person name="Wall L."/>
            <person name="Tisa L."/>
            <person name="Woyke T."/>
        </authorList>
    </citation>
    <scope>NUCLEOTIDE SEQUENCE [LARGE SCALE GENOMIC DNA]</scope>
    <source>
        <strain evidence="8">DSM 45817 / CECT 9037 / EuI1c</strain>
    </source>
</reference>
<dbReference type="PANTHER" id="PTHR43289">
    <property type="entry name" value="MITOGEN-ACTIVATED PROTEIN KINASE KINASE KINASE 20-RELATED"/>
    <property type="match status" value="1"/>
</dbReference>
<dbReference type="InterPro" id="IPR011009">
    <property type="entry name" value="Kinase-like_dom_sf"/>
</dbReference>
<proteinExistence type="predicted"/>
<dbReference type="InterPro" id="IPR000719">
    <property type="entry name" value="Prot_kinase_dom"/>
</dbReference>
<dbReference type="InterPro" id="IPR008271">
    <property type="entry name" value="Ser/Thr_kinase_AS"/>
</dbReference>
<dbReference type="AlphaFoldDB" id="E3J2S5"/>
<evidence type="ECO:0000256" key="2">
    <source>
        <dbReference type="ARBA" id="ARBA00022741"/>
    </source>
</evidence>
<keyword evidence="5" id="KW-0812">Transmembrane</keyword>
<dbReference type="HOGENOM" id="CLU_000288_135_1_11"/>
<evidence type="ECO:0000259" key="6">
    <source>
        <dbReference type="PROSITE" id="PS50011"/>
    </source>
</evidence>
<keyword evidence="5" id="KW-1133">Transmembrane helix</keyword>
<dbReference type="PROSITE" id="PS50011">
    <property type="entry name" value="PROTEIN_KINASE_DOM"/>
    <property type="match status" value="1"/>
</dbReference>
<dbReference type="OrthoDB" id="9762169at2"/>
<dbReference type="SMART" id="SM00220">
    <property type="entry name" value="S_TKc"/>
    <property type="match status" value="1"/>
</dbReference>
<dbReference type="Proteomes" id="UP000002484">
    <property type="component" value="Chromosome"/>
</dbReference>
<feature type="domain" description="Protein kinase" evidence="6">
    <location>
        <begin position="17"/>
        <end position="295"/>
    </location>
</feature>
<sequence length="548" mass="54093">MPLGPLQAGDPTRVGGFRLTARLGAGAMGVVFLGVAEDPAVVELGPGLSGEAGRLVAVKLVHARIAALPDYRARFRREVAAARAVAGTCTARVLAADPEAARPWLAMEYVAGPSLAEVVELGGPLPAASVEALAVGLAEALVAMHAAGVVHRDLKPANVLVTAAGPKVIDFGMARPLPGAGEVTAAEVTRAGAMVGSPGFLAPEQADLGGRVGPAADVWAWALTVGFAATGRAPFGSGTAEALVYRSMYAAPDLAGVPERLLPVLWAALERDPGRRPAAGALLAGLVGDVVDPVSATVGVLDRLWSPGVVHGAVAGPGPSPWAVSGPGGGVGWETPVAIPAGPWPVGGGSGAGGRAGPAVAPGRRRSWWVAVAVVALLAAGLAGAGVTAVATRGGGGPAAGVGGSPTPVVASLAATSGAPAGVSLPASPGVVDRLAGRWAGTYRCGQGATALQLDVLSVVGAPGLVTAVFTFSAPPDNPGVQAGAYTMSGSFVGDQVVLDGEVWLSRPFGYLMVGLTGTYATSQGGVQQLTGRVRGERCGTFTLRKGG</sequence>
<feature type="transmembrane region" description="Helical" evidence="5">
    <location>
        <begin position="368"/>
        <end position="391"/>
    </location>
</feature>
<organism evidence="7 8">
    <name type="scientific">Pseudofrankia inefficax (strain DSM 45817 / CECT 9037 / DDB 130130 / EuI1c)</name>
    <name type="common">Frankia inefficax</name>
    <dbReference type="NCBI Taxonomy" id="298654"/>
    <lineage>
        <taxon>Bacteria</taxon>
        <taxon>Bacillati</taxon>
        <taxon>Actinomycetota</taxon>
        <taxon>Actinomycetes</taxon>
        <taxon>Frankiales</taxon>
        <taxon>Frankiaceae</taxon>
        <taxon>Pseudofrankia</taxon>
    </lineage>
</organism>
<dbReference type="PROSITE" id="PS00108">
    <property type="entry name" value="PROTEIN_KINASE_ST"/>
    <property type="match status" value="1"/>
</dbReference>
<protein>
    <submittedName>
        <fullName evidence="7">Serine/threonine protein kinase</fullName>
    </submittedName>
</protein>
<keyword evidence="4" id="KW-0067">ATP-binding</keyword>
<dbReference type="Gene3D" id="3.30.200.20">
    <property type="entry name" value="Phosphorylase Kinase, domain 1"/>
    <property type="match status" value="1"/>
</dbReference>
<dbReference type="GO" id="GO:0005524">
    <property type="term" value="F:ATP binding"/>
    <property type="evidence" value="ECO:0007669"/>
    <property type="project" value="UniProtKB-KW"/>
</dbReference>
<keyword evidence="2" id="KW-0547">Nucleotide-binding</keyword>
<dbReference type="Gene3D" id="1.10.510.10">
    <property type="entry name" value="Transferase(Phosphotransferase) domain 1"/>
    <property type="match status" value="1"/>
</dbReference>
<dbReference type="CDD" id="cd14014">
    <property type="entry name" value="STKc_PknB_like"/>
    <property type="match status" value="1"/>
</dbReference>
<dbReference type="SUPFAM" id="SSF56112">
    <property type="entry name" value="Protein kinase-like (PK-like)"/>
    <property type="match status" value="1"/>
</dbReference>
<keyword evidence="7" id="KW-0723">Serine/threonine-protein kinase</keyword>
<evidence type="ECO:0000256" key="4">
    <source>
        <dbReference type="ARBA" id="ARBA00022840"/>
    </source>
</evidence>
<evidence type="ECO:0000256" key="5">
    <source>
        <dbReference type="SAM" id="Phobius"/>
    </source>
</evidence>
<dbReference type="Pfam" id="PF00069">
    <property type="entry name" value="Pkinase"/>
    <property type="match status" value="1"/>
</dbReference>
<evidence type="ECO:0000313" key="8">
    <source>
        <dbReference type="Proteomes" id="UP000002484"/>
    </source>
</evidence>
<gene>
    <name evidence="7" type="ordered locus">FraEuI1c_3729</name>
</gene>
<keyword evidence="8" id="KW-1185">Reference proteome</keyword>
<dbReference type="GO" id="GO:0004674">
    <property type="term" value="F:protein serine/threonine kinase activity"/>
    <property type="evidence" value="ECO:0007669"/>
    <property type="project" value="UniProtKB-KW"/>
</dbReference>
<dbReference type="InParanoid" id="E3J2S5"/>
<evidence type="ECO:0000256" key="1">
    <source>
        <dbReference type="ARBA" id="ARBA00022679"/>
    </source>
</evidence>
<dbReference type="EMBL" id="CP002299">
    <property type="protein sequence ID" value="ADP81736.1"/>
    <property type="molecule type" value="Genomic_DNA"/>
</dbReference>